<dbReference type="InterPro" id="IPR009057">
    <property type="entry name" value="Homeodomain-like_sf"/>
</dbReference>
<accession>A0A3N1KWR7</accession>
<evidence type="ECO:0000256" key="3">
    <source>
        <dbReference type="ARBA" id="ARBA00023163"/>
    </source>
</evidence>
<keyword evidence="2 5" id="KW-0238">DNA-binding</keyword>
<dbReference type="Proteomes" id="UP000278222">
    <property type="component" value="Unassembled WGS sequence"/>
</dbReference>
<dbReference type="PANTHER" id="PTHR46796:SF6">
    <property type="entry name" value="ARAC SUBFAMILY"/>
    <property type="match status" value="1"/>
</dbReference>
<dbReference type="AlphaFoldDB" id="A0A3N1KWR7"/>
<gene>
    <name evidence="5" type="ORF">EDC65_4561</name>
</gene>
<evidence type="ECO:0000256" key="1">
    <source>
        <dbReference type="ARBA" id="ARBA00023015"/>
    </source>
</evidence>
<dbReference type="EMBL" id="RJKX01000016">
    <property type="protein sequence ID" value="ROP83912.1"/>
    <property type="molecule type" value="Genomic_DNA"/>
</dbReference>
<dbReference type="SUPFAM" id="SSF46689">
    <property type="entry name" value="Homeodomain-like"/>
    <property type="match status" value="1"/>
</dbReference>
<feature type="domain" description="HTH araC/xylS-type" evidence="4">
    <location>
        <begin position="218"/>
        <end position="318"/>
    </location>
</feature>
<keyword evidence="1" id="KW-0805">Transcription regulation</keyword>
<dbReference type="PROSITE" id="PS01124">
    <property type="entry name" value="HTH_ARAC_FAMILY_2"/>
    <property type="match status" value="1"/>
</dbReference>
<dbReference type="OrthoDB" id="644174at2"/>
<dbReference type="Gene3D" id="1.10.10.60">
    <property type="entry name" value="Homeodomain-like"/>
    <property type="match status" value="1"/>
</dbReference>
<keyword evidence="6" id="KW-1185">Reference proteome</keyword>
<evidence type="ECO:0000313" key="5">
    <source>
        <dbReference type="EMBL" id="ROP83912.1"/>
    </source>
</evidence>
<dbReference type="InterPro" id="IPR020449">
    <property type="entry name" value="Tscrpt_reg_AraC-type_HTH"/>
</dbReference>
<dbReference type="GO" id="GO:0043565">
    <property type="term" value="F:sequence-specific DNA binding"/>
    <property type="evidence" value="ECO:0007669"/>
    <property type="project" value="InterPro"/>
</dbReference>
<dbReference type="PROSITE" id="PS00041">
    <property type="entry name" value="HTH_ARAC_FAMILY_1"/>
    <property type="match status" value="1"/>
</dbReference>
<keyword evidence="3" id="KW-0804">Transcription</keyword>
<dbReference type="Pfam" id="PF12833">
    <property type="entry name" value="HTH_18"/>
    <property type="match status" value="1"/>
</dbReference>
<comment type="caution">
    <text evidence="5">The sequence shown here is derived from an EMBL/GenBank/DDBJ whole genome shotgun (WGS) entry which is preliminary data.</text>
</comment>
<proteinExistence type="predicted"/>
<dbReference type="PRINTS" id="PR00032">
    <property type="entry name" value="HTHARAC"/>
</dbReference>
<protein>
    <submittedName>
        <fullName evidence="5">AraC-like DNA-binding protein</fullName>
    </submittedName>
</protein>
<dbReference type="SMART" id="SM00342">
    <property type="entry name" value="HTH_ARAC"/>
    <property type="match status" value="1"/>
</dbReference>
<evidence type="ECO:0000313" key="6">
    <source>
        <dbReference type="Proteomes" id="UP000278222"/>
    </source>
</evidence>
<dbReference type="RefSeq" id="WP_123693843.1">
    <property type="nucleotide sequence ID" value="NZ_AP019700.1"/>
</dbReference>
<name>A0A3N1KWR7_9PROT</name>
<evidence type="ECO:0000259" key="4">
    <source>
        <dbReference type="PROSITE" id="PS01124"/>
    </source>
</evidence>
<organism evidence="5 6">
    <name type="scientific">Stella humosa</name>
    <dbReference type="NCBI Taxonomy" id="94"/>
    <lineage>
        <taxon>Bacteria</taxon>
        <taxon>Pseudomonadati</taxon>
        <taxon>Pseudomonadota</taxon>
        <taxon>Alphaproteobacteria</taxon>
        <taxon>Rhodospirillales</taxon>
        <taxon>Stellaceae</taxon>
        <taxon>Stella</taxon>
    </lineage>
</organism>
<reference evidence="5 6" key="1">
    <citation type="submission" date="2018-11" db="EMBL/GenBank/DDBJ databases">
        <title>Genomic Encyclopedia of Type Strains, Phase IV (KMG-IV): sequencing the most valuable type-strain genomes for metagenomic binning, comparative biology and taxonomic classification.</title>
        <authorList>
            <person name="Goeker M."/>
        </authorList>
    </citation>
    <scope>NUCLEOTIDE SEQUENCE [LARGE SCALE GENOMIC DNA]</scope>
    <source>
        <strain evidence="5 6">DSM 5900</strain>
    </source>
</reference>
<dbReference type="InterPro" id="IPR018062">
    <property type="entry name" value="HTH_AraC-typ_CS"/>
</dbReference>
<dbReference type="PANTHER" id="PTHR46796">
    <property type="entry name" value="HTH-TYPE TRANSCRIPTIONAL ACTIVATOR RHAS-RELATED"/>
    <property type="match status" value="1"/>
</dbReference>
<dbReference type="InterPro" id="IPR050204">
    <property type="entry name" value="AraC_XylS_family_regulators"/>
</dbReference>
<dbReference type="InterPro" id="IPR018060">
    <property type="entry name" value="HTH_AraC"/>
</dbReference>
<sequence>MGLERTPAAIIAAMHYSAADHAVPEGERAFRRLLAEIVGEVDIEAEGLGPICSRGMLCKLSQLCVATCFLGGSRTAVRHPGQAEPAGDILMVRAMEGPLIVRQGGREVAAGPGELVFLAASVAYEWDLPLGGRIDCARLPASAMRMADGQLGRVLLRSIPRDFPPLQLLVTYGAYLLMRGPHSVQEAEMAQTHFNELLPLVTGYLKAPVPDARARRLARIKADIDAHLAHPDLTAAMIARMHGVTPRYIQRLLQEEGTTFSRVVLDRRLAAARRMIEQPGDRRPISAVAYEVGFGDLSYFNRAFRQRYGEAPSAVRAAVA</sequence>
<dbReference type="GO" id="GO:0003700">
    <property type="term" value="F:DNA-binding transcription factor activity"/>
    <property type="evidence" value="ECO:0007669"/>
    <property type="project" value="InterPro"/>
</dbReference>
<evidence type="ECO:0000256" key="2">
    <source>
        <dbReference type="ARBA" id="ARBA00023125"/>
    </source>
</evidence>